<organism evidence="4 5">
    <name type="scientific">Roseisolibacter agri</name>
    <dbReference type="NCBI Taxonomy" id="2014610"/>
    <lineage>
        <taxon>Bacteria</taxon>
        <taxon>Pseudomonadati</taxon>
        <taxon>Gemmatimonadota</taxon>
        <taxon>Gemmatimonadia</taxon>
        <taxon>Gemmatimonadales</taxon>
        <taxon>Gemmatimonadaceae</taxon>
        <taxon>Roseisolibacter</taxon>
    </lineage>
</organism>
<name>A0AA37Q749_9BACT</name>
<evidence type="ECO:0000256" key="2">
    <source>
        <dbReference type="SAM" id="SignalP"/>
    </source>
</evidence>
<dbReference type="InterPro" id="IPR011042">
    <property type="entry name" value="6-blade_b-propeller_TolB-like"/>
</dbReference>
<dbReference type="InterPro" id="IPR012938">
    <property type="entry name" value="Glc/Sorbosone_DH"/>
</dbReference>
<dbReference type="RefSeq" id="WP_284352215.1">
    <property type="nucleotide sequence ID" value="NZ_BRXS01000007.1"/>
</dbReference>
<dbReference type="Pfam" id="PF07995">
    <property type="entry name" value="GSDH"/>
    <property type="match status" value="1"/>
</dbReference>
<dbReference type="SUPFAM" id="SSF50952">
    <property type="entry name" value="Soluble quinoprotein glucose dehydrogenase"/>
    <property type="match status" value="1"/>
</dbReference>
<feature type="compositionally biased region" description="Polar residues" evidence="1">
    <location>
        <begin position="32"/>
        <end position="46"/>
    </location>
</feature>
<dbReference type="InterPro" id="IPR011041">
    <property type="entry name" value="Quinoprot_gluc/sorb_DH_b-prop"/>
</dbReference>
<dbReference type="PANTHER" id="PTHR19328">
    <property type="entry name" value="HEDGEHOG-INTERACTING PROTEIN"/>
    <property type="match status" value="1"/>
</dbReference>
<evidence type="ECO:0000313" key="5">
    <source>
        <dbReference type="Proteomes" id="UP001161325"/>
    </source>
</evidence>
<feature type="region of interest" description="Disordered" evidence="1">
    <location>
        <begin position="26"/>
        <end position="46"/>
    </location>
</feature>
<sequence>MRWQLSYVVVPCLLLAACADDVPQGGAGPTAPSLQRQSGQGAAVSTANNIGPSPMGAIIPIGLEVVATGLVSPIQLVQPDKIGIRFVVDQIGFVRMIDENDALLPQPFLDVRSRLVTLNPNGDERGLLGLAFHPDFRKNGRFFVFYTAPPRVAGYNNTITIAEYRADVATGSNTNKIMTDEVPRVIPGSERIVLQVDHPQANHNGGTVAFGPDGYLYISIGDGGGRDDDNPLGHVPDWYPDNAGGNGQDITQNLLGNILRIDVDRGAPYAIPQDNPFVGRPGLDEIWAYGFRNPYRFAFDTKHGGTLLVGDAGQELWEEVSVAERGANYGWNVKEGTHCFDAEAPTVVPATCPTVDPTTGEPLRNPVIEFPNSKNPLGGDLGLTVVGGVVYHGEDVHALRDLYVFGSAATQRQPAGSGRLFASEMHGFPLWTIHELRVNGTDPIGYFVKGFGTDRAGEVYVTASRILGPSGTTGTILRITDPIQ</sequence>
<protein>
    <submittedName>
        <fullName evidence="4">Glucose dehydrogenase</fullName>
    </submittedName>
</protein>
<dbReference type="Proteomes" id="UP001161325">
    <property type="component" value="Unassembled WGS sequence"/>
</dbReference>
<evidence type="ECO:0000256" key="1">
    <source>
        <dbReference type="SAM" id="MobiDB-lite"/>
    </source>
</evidence>
<dbReference type="PANTHER" id="PTHR19328:SF75">
    <property type="entry name" value="ALDOSE SUGAR DEHYDROGENASE YLII"/>
    <property type="match status" value="1"/>
</dbReference>
<dbReference type="AlphaFoldDB" id="A0AA37Q749"/>
<feature type="signal peptide" evidence="2">
    <location>
        <begin position="1"/>
        <end position="19"/>
    </location>
</feature>
<dbReference type="EMBL" id="BRXS01000007">
    <property type="protein sequence ID" value="GLC27785.1"/>
    <property type="molecule type" value="Genomic_DNA"/>
</dbReference>
<evidence type="ECO:0000259" key="3">
    <source>
        <dbReference type="Pfam" id="PF07995"/>
    </source>
</evidence>
<feature type="domain" description="Glucose/Sorbosone dehydrogenase" evidence="3">
    <location>
        <begin position="86"/>
        <end position="341"/>
    </location>
</feature>
<keyword evidence="5" id="KW-1185">Reference proteome</keyword>
<dbReference type="Gene3D" id="2.120.10.30">
    <property type="entry name" value="TolB, C-terminal domain"/>
    <property type="match status" value="1"/>
</dbReference>
<gene>
    <name evidence="4" type="ORF">rosag_42980</name>
</gene>
<proteinExistence type="predicted"/>
<accession>A0AA37Q749</accession>
<comment type="caution">
    <text evidence="4">The sequence shown here is derived from an EMBL/GenBank/DDBJ whole genome shotgun (WGS) entry which is preliminary data.</text>
</comment>
<reference evidence="4" key="1">
    <citation type="submission" date="2022-08" db="EMBL/GenBank/DDBJ databases">
        <title>Draft genome sequencing of Roseisolibacter agri AW1220.</title>
        <authorList>
            <person name="Tobiishi Y."/>
            <person name="Tonouchi A."/>
        </authorList>
    </citation>
    <scope>NUCLEOTIDE SEQUENCE</scope>
    <source>
        <strain evidence="4">AW1220</strain>
    </source>
</reference>
<evidence type="ECO:0000313" key="4">
    <source>
        <dbReference type="EMBL" id="GLC27785.1"/>
    </source>
</evidence>
<feature type="chain" id="PRO_5041300280" evidence="2">
    <location>
        <begin position="20"/>
        <end position="484"/>
    </location>
</feature>
<keyword evidence="2" id="KW-0732">Signal</keyword>
<dbReference type="PROSITE" id="PS51257">
    <property type="entry name" value="PROKAR_LIPOPROTEIN"/>
    <property type="match status" value="1"/>
</dbReference>